<evidence type="ECO:0000313" key="5">
    <source>
        <dbReference type="Proteomes" id="UP000194161"/>
    </source>
</evidence>
<dbReference type="PANTHER" id="PTHR19328">
    <property type="entry name" value="HEDGEHOG-INTERACTING PROTEIN"/>
    <property type="match status" value="1"/>
</dbReference>
<dbReference type="InterPro" id="IPR011041">
    <property type="entry name" value="Quinoprot_gluc/sorb_DH_b-prop"/>
</dbReference>
<reference evidence="4 5" key="1">
    <citation type="submission" date="2017-05" db="EMBL/GenBank/DDBJ databases">
        <title>Complete and WGS of Bordetella genogroups.</title>
        <authorList>
            <person name="Spilker T."/>
            <person name="LiPuma J."/>
        </authorList>
    </citation>
    <scope>NUCLEOTIDE SEQUENCE [LARGE SCALE GENOMIC DNA]</scope>
    <source>
        <strain evidence="4 5">AU7206</strain>
    </source>
</reference>
<evidence type="ECO:0000256" key="1">
    <source>
        <dbReference type="SAM" id="MobiDB-lite"/>
    </source>
</evidence>
<dbReference type="AlphaFoldDB" id="A0A1W6Z7E5"/>
<evidence type="ECO:0000313" key="4">
    <source>
        <dbReference type="EMBL" id="ARP93237.1"/>
    </source>
</evidence>
<dbReference type="PANTHER" id="PTHR19328:SF53">
    <property type="entry name" value="MEMBRANE PROTEIN"/>
    <property type="match status" value="1"/>
</dbReference>
<feature type="chain" id="PRO_5012167678" evidence="2">
    <location>
        <begin position="24"/>
        <end position="446"/>
    </location>
</feature>
<name>A0A1W6Z7E5_9BORD</name>
<feature type="signal peptide" evidence="2">
    <location>
        <begin position="1"/>
        <end position="23"/>
    </location>
</feature>
<dbReference type="KEGG" id="bgm:CAL15_01845"/>
<evidence type="ECO:0000259" key="3">
    <source>
        <dbReference type="Pfam" id="PF22807"/>
    </source>
</evidence>
<dbReference type="InterPro" id="IPR011042">
    <property type="entry name" value="6-blade_b-propeller_TolB-like"/>
</dbReference>
<accession>A0A1W6Z7E5</accession>
<evidence type="ECO:0000256" key="2">
    <source>
        <dbReference type="SAM" id="SignalP"/>
    </source>
</evidence>
<keyword evidence="2" id="KW-0732">Signal</keyword>
<dbReference type="InterPro" id="IPR054539">
    <property type="entry name" value="Beta-prop_PDH"/>
</dbReference>
<dbReference type="EMBL" id="CP021111">
    <property type="protein sequence ID" value="ARP93237.1"/>
    <property type="molecule type" value="Genomic_DNA"/>
</dbReference>
<dbReference type="SUPFAM" id="SSF50952">
    <property type="entry name" value="Soluble quinoprotein glucose dehydrogenase"/>
    <property type="match status" value="1"/>
</dbReference>
<dbReference type="Proteomes" id="UP000194161">
    <property type="component" value="Chromosome"/>
</dbReference>
<feature type="region of interest" description="Disordered" evidence="1">
    <location>
        <begin position="32"/>
        <end position="80"/>
    </location>
</feature>
<dbReference type="STRING" id="463040.CAL15_01845"/>
<organism evidence="4 5">
    <name type="scientific">Bordetella genomosp. 13</name>
    <dbReference type="NCBI Taxonomy" id="463040"/>
    <lineage>
        <taxon>Bacteria</taxon>
        <taxon>Pseudomonadati</taxon>
        <taxon>Pseudomonadota</taxon>
        <taxon>Betaproteobacteria</taxon>
        <taxon>Burkholderiales</taxon>
        <taxon>Alcaligenaceae</taxon>
        <taxon>Bordetella</taxon>
    </lineage>
</organism>
<protein>
    <submittedName>
        <fullName evidence="4">Sorbosone dehydrogenase</fullName>
    </submittedName>
</protein>
<gene>
    <name evidence="4" type="ORF">CAL15_01845</name>
</gene>
<feature type="domain" description="Pyrroloquinoline quinone-dependent pyranose dehydrogenase beta-propeller" evidence="3">
    <location>
        <begin position="76"/>
        <end position="288"/>
    </location>
</feature>
<feature type="domain" description="Pyrroloquinoline quinone-dependent pyranose dehydrogenase beta-propeller" evidence="3">
    <location>
        <begin position="332"/>
        <end position="441"/>
    </location>
</feature>
<keyword evidence="5" id="KW-1185">Reference proteome</keyword>
<dbReference type="Pfam" id="PF22807">
    <property type="entry name" value="TrAA12"/>
    <property type="match status" value="2"/>
</dbReference>
<sequence>MKQELVGIACSIAVLSMAAPAAAQDVRTGASAYGDWRSDAPGVMRHIRPGDMPPSDPRSSRANASRVGDRPPGAAPKTMPGFTVETLATGLEGVRVLRVAPNGDVFASLSRNGRVVVIRQQADGKASVSDFAKGLDDPYGLAFYPPGPEPKWLYVAQPGSVVRYAYRNGDLKASGKAETVIAKLPTGGHWTRDIAFSADGKVLYVAVGSDGNAGQGMGDRPADLAAHEKAHGVGAAWGEEEGRGAVLAYDPDGKNRRVYANGVRNCSGLALQPGTDTVYCATNERDMLGDDLPPDYISSVKEGGFYGWPWYYIGKNEDTRASGGRRPDLADKVIVPDVLVQAHSAPLGMAFNPGGQFPDEWKGDAFATLHGSWNRANRTGYKVVRLPFKDGKPTGQYQDFVTGFTAGDGSEVWGRPAGVTFAKDGSMLFSEDANGTVYRVTYRRPG</sequence>
<dbReference type="OrthoDB" id="9770043at2"/>
<dbReference type="RefSeq" id="WP_086077073.1">
    <property type="nucleotide sequence ID" value="NZ_CP021111.1"/>
</dbReference>
<proteinExistence type="predicted"/>
<dbReference type="Gene3D" id="2.120.10.30">
    <property type="entry name" value="TolB, C-terminal domain"/>
    <property type="match status" value="1"/>
</dbReference>